<dbReference type="Pfam" id="PF02187">
    <property type="entry name" value="GAS2"/>
    <property type="match status" value="1"/>
</dbReference>
<sequence>MAESGHSNVSRFVPLSVPSHTDISMLLSPRTTSSPVSIRGQLSVDPLLANLSPSSVLEALRTNDATLPASASKGQFLQDSISEASPHERALGIRAALAGKRIKEWVTELQGWTWPEEIFQPPTNDLHDEYWGSLPSGVVLERENHLEGIKDGLALLETEDLKNYVRNIHLENATRRLSRGPSFSPGSTPYHRLADFNVLITAIIMQLLPDLATLTRLLGAWSLRLSILRQIPGFFEQLREAKLGIESAWTTLEQATRLGAGLVLTREIYGQIKQVLEDRVTKLAKSIDAILDSLEGQEDRIPDYWIDEVEEAESSYKDWVVEAERLVRLYEWQTSKLDKEAVPIITNLEQIHHHNLGSVSVTKAMMTSLDESDALLLRSGHTATQSLQTTRQFEGESTPNPLDPIFDNSKGMVQEPKMLGIATKQVTSHVTRPLLPLRAGPSGNADFGTDDLSPVLSTPLEIGSSIEIAQELKPPRLHNNDNAIDGSVGYQVSEKIEETLVLSSTNHGVTDTSEHEHSLSDSEPTLSSNTPSSHSRIMLYDSETVVEAGHSTGQNLGPDISAQQQIENLQRELDEAPEDSEFLTQSPSLTVRKIRLPLEPHNTVSEPPNTMERTTLPMEDKMTAKISRLLTNIPAPIQLTIHPPRTGTEPGDERKYVTRPQQQPLSIPALTLSPVVTKQRGTKSNDAGVHVYHLHQSGKEVPIKLFIRLVGNEERVMVRVGGGWADLAEYLKEYAMHHGRRSVSNSNFELEGLPSAQNVAIGILETSQSPSSPITGTPTRRPITPQLDWTTESHTPESIGQAKSTPASSESYRVRPRSNLSVQEDDILSLGLGGPKSKKIELSPQKRAWVDGMLGQARQISLEYRKTEDIGDLGKVGNTKRVYLRGRSDSFTPK</sequence>
<organism evidence="6 7">
    <name type="scientific">Gomphillus americanus</name>
    <dbReference type="NCBI Taxonomy" id="1940652"/>
    <lineage>
        <taxon>Eukaryota</taxon>
        <taxon>Fungi</taxon>
        <taxon>Dikarya</taxon>
        <taxon>Ascomycota</taxon>
        <taxon>Pezizomycotina</taxon>
        <taxon>Lecanoromycetes</taxon>
        <taxon>OSLEUM clade</taxon>
        <taxon>Ostropomycetidae</taxon>
        <taxon>Ostropales</taxon>
        <taxon>Graphidaceae</taxon>
        <taxon>Gomphilloideae</taxon>
        <taxon>Gomphillus</taxon>
    </lineage>
</organism>
<evidence type="ECO:0000256" key="3">
    <source>
        <dbReference type="ARBA" id="ARBA00023212"/>
    </source>
</evidence>
<proteinExistence type="predicted"/>
<dbReference type="InterPro" id="IPR036534">
    <property type="entry name" value="GAR_dom_sf"/>
</dbReference>
<evidence type="ECO:0000259" key="5">
    <source>
        <dbReference type="PROSITE" id="PS51460"/>
    </source>
</evidence>
<dbReference type="Proteomes" id="UP000664169">
    <property type="component" value="Unassembled WGS sequence"/>
</dbReference>
<evidence type="ECO:0000256" key="1">
    <source>
        <dbReference type="ARBA" id="ARBA00004245"/>
    </source>
</evidence>
<name>A0A8H3EVA1_9LECA</name>
<feature type="compositionally biased region" description="Polar residues" evidence="4">
    <location>
        <begin position="787"/>
        <end position="811"/>
    </location>
</feature>
<evidence type="ECO:0000256" key="2">
    <source>
        <dbReference type="ARBA" id="ARBA00022490"/>
    </source>
</evidence>
<feature type="region of interest" description="Disordered" evidence="4">
    <location>
        <begin position="506"/>
        <end position="534"/>
    </location>
</feature>
<evidence type="ECO:0000313" key="7">
    <source>
        <dbReference type="Proteomes" id="UP000664169"/>
    </source>
</evidence>
<protein>
    <recommendedName>
        <fullName evidence="5">GAR domain-containing protein</fullName>
    </recommendedName>
</protein>
<keyword evidence="2" id="KW-0963">Cytoplasm</keyword>
<comment type="subcellular location">
    <subcellularLocation>
        <location evidence="1">Cytoplasm</location>
        <location evidence="1">Cytoskeleton</location>
    </subcellularLocation>
</comment>
<dbReference type="EMBL" id="CAJPDQ010000007">
    <property type="protein sequence ID" value="CAF9912363.1"/>
    <property type="molecule type" value="Genomic_DNA"/>
</dbReference>
<feature type="compositionally biased region" description="Polar residues" evidence="4">
    <location>
        <begin position="521"/>
        <end position="534"/>
    </location>
</feature>
<feature type="domain" description="GAR" evidence="5">
    <location>
        <begin position="663"/>
        <end position="738"/>
    </location>
</feature>
<evidence type="ECO:0000313" key="6">
    <source>
        <dbReference type="EMBL" id="CAF9912363.1"/>
    </source>
</evidence>
<dbReference type="AlphaFoldDB" id="A0A8H3EVA1"/>
<dbReference type="GO" id="GO:0008017">
    <property type="term" value="F:microtubule binding"/>
    <property type="evidence" value="ECO:0007669"/>
    <property type="project" value="InterPro"/>
</dbReference>
<feature type="region of interest" description="Disordered" evidence="4">
    <location>
        <begin position="766"/>
        <end position="818"/>
    </location>
</feature>
<dbReference type="SUPFAM" id="SSF143575">
    <property type="entry name" value="GAS2 domain-like"/>
    <property type="match status" value="1"/>
</dbReference>
<reference evidence="6" key="1">
    <citation type="submission" date="2021-03" db="EMBL/GenBank/DDBJ databases">
        <authorList>
            <person name="Tagirdzhanova G."/>
        </authorList>
    </citation>
    <scope>NUCLEOTIDE SEQUENCE</scope>
</reference>
<evidence type="ECO:0000256" key="4">
    <source>
        <dbReference type="SAM" id="MobiDB-lite"/>
    </source>
</evidence>
<keyword evidence="7" id="KW-1185">Reference proteome</keyword>
<accession>A0A8H3EVA1</accession>
<dbReference type="PROSITE" id="PS51460">
    <property type="entry name" value="GAR"/>
    <property type="match status" value="1"/>
</dbReference>
<keyword evidence="3" id="KW-0206">Cytoskeleton</keyword>
<comment type="caution">
    <text evidence="6">The sequence shown here is derived from an EMBL/GenBank/DDBJ whole genome shotgun (WGS) entry which is preliminary data.</text>
</comment>
<gene>
    <name evidence="6" type="ORF">GOMPHAMPRED_007640</name>
</gene>
<feature type="compositionally biased region" description="Low complexity" evidence="4">
    <location>
        <begin position="766"/>
        <end position="786"/>
    </location>
</feature>
<dbReference type="OrthoDB" id="5409589at2759"/>
<feature type="region of interest" description="Disordered" evidence="4">
    <location>
        <begin position="639"/>
        <end position="661"/>
    </location>
</feature>
<dbReference type="InterPro" id="IPR003108">
    <property type="entry name" value="GAR_dom"/>
</dbReference>
<dbReference type="GO" id="GO:0005856">
    <property type="term" value="C:cytoskeleton"/>
    <property type="evidence" value="ECO:0007669"/>
    <property type="project" value="UniProtKB-SubCell"/>
</dbReference>
<dbReference type="Gene3D" id="3.30.920.20">
    <property type="entry name" value="Gas2-like domain"/>
    <property type="match status" value="1"/>
</dbReference>